<accession>A0A2G1VWQ3</accession>
<name>A0A2G1VWQ3_9FLAO</name>
<keyword evidence="6" id="KW-0479">Metal-binding</keyword>
<dbReference type="GO" id="GO:0046872">
    <property type="term" value="F:metal ion binding"/>
    <property type="evidence" value="ECO:0007669"/>
    <property type="project" value="UniProtKB-KW"/>
</dbReference>
<dbReference type="Gene3D" id="3.40.190.10">
    <property type="entry name" value="Periplasmic binding protein-like II"/>
    <property type="match status" value="2"/>
</dbReference>
<evidence type="ECO:0000256" key="8">
    <source>
        <dbReference type="ARBA" id="ARBA00022977"/>
    </source>
</evidence>
<evidence type="ECO:0000256" key="7">
    <source>
        <dbReference type="ARBA" id="ARBA00022898"/>
    </source>
</evidence>
<evidence type="ECO:0000256" key="4">
    <source>
        <dbReference type="ARBA" id="ARBA00011738"/>
    </source>
</evidence>
<comment type="catalytic activity">
    <reaction evidence="11">
        <text>N(6)-(pyridoxal phosphate)-L-lysyl-[4-amino-5-hydroxymethyl-2-methylpyrimidine phosphate synthase] + L-histidyl-[4-amino-5-hydroxymethyl-2-methylpyrimidine phosphate synthase] + 2 Fe(3+) + 4 H2O = L-lysyl-[4-amino-5-hydroxymethyl-2-methylpyrimidine phosphate synthase] + (2S)-2-amino-5-hydroxy-4-oxopentanoyl-[4-amino-5-hydroxymethyl-2-methylpyrimidine phosphate synthase] + 4-amino-2-methyl-5-(phosphooxymethyl)pyrimidine + 3-oxopropanoate + 2 Fe(2+) + 2 H(+)</text>
        <dbReference type="Rhea" id="RHEA:65756"/>
        <dbReference type="Rhea" id="RHEA-COMP:16892"/>
        <dbReference type="Rhea" id="RHEA-COMP:16893"/>
        <dbReference type="Rhea" id="RHEA-COMP:16894"/>
        <dbReference type="Rhea" id="RHEA-COMP:16895"/>
        <dbReference type="ChEBI" id="CHEBI:15377"/>
        <dbReference type="ChEBI" id="CHEBI:15378"/>
        <dbReference type="ChEBI" id="CHEBI:29033"/>
        <dbReference type="ChEBI" id="CHEBI:29034"/>
        <dbReference type="ChEBI" id="CHEBI:29969"/>
        <dbReference type="ChEBI" id="CHEBI:29979"/>
        <dbReference type="ChEBI" id="CHEBI:33190"/>
        <dbReference type="ChEBI" id="CHEBI:58354"/>
        <dbReference type="ChEBI" id="CHEBI:143915"/>
        <dbReference type="ChEBI" id="CHEBI:157692"/>
    </reaction>
    <physiologicalReaction direction="left-to-right" evidence="11">
        <dbReference type="Rhea" id="RHEA:65757"/>
    </physiologicalReaction>
</comment>
<organism evidence="13 14">
    <name type="scientific">Leeuwenhoekiella nanhaiensis</name>
    <dbReference type="NCBI Taxonomy" id="1655491"/>
    <lineage>
        <taxon>Bacteria</taxon>
        <taxon>Pseudomonadati</taxon>
        <taxon>Bacteroidota</taxon>
        <taxon>Flavobacteriia</taxon>
        <taxon>Flavobacteriales</taxon>
        <taxon>Flavobacteriaceae</taxon>
        <taxon>Leeuwenhoekiella</taxon>
    </lineage>
</organism>
<evidence type="ECO:0000256" key="11">
    <source>
        <dbReference type="ARBA" id="ARBA00048179"/>
    </source>
</evidence>
<keyword evidence="9" id="KW-0408">Iron</keyword>
<keyword evidence="5 13" id="KW-0808">Transferase</keyword>
<evidence type="ECO:0000256" key="6">
    <source>
        <dbReference type="ARBA" id="ARBA00022723"/>
    </source>
</evidence>
<evidence type="ECO:0000256" key="9">
    <source>
        <dbReference type="ARBA" id="ARBA00023004"/>
    </source>
</evidence>
<dbReference type="GO" id="GO:0009228">
    <property type="term" value="P:thiamine biosynthetic process"/>
    <property type="evidence" value="ECO:0007669"/>
    <property type="project" value="UniProtKB-KW"/>
</dbReference>
<feature type="domain" description="SsuA/THI5-like" evidence="12">
    <location>
        <begin position="13"/>
        <end position="231"/>
    </location>
</feature>
<dbReference type="InterPro" id="IPR015168">
    <property type="entry name" value="SsuA/THI5"/>
</dbReference>
<reference evidence="13 14" key="1">
    <citation type="submission" date="2017-08" db="EMBL/GenBank/DDBJ databases">
        <title>The whole genome shortgun sequences of strain Leeuwenhoekiella nanhaiensis G18 from the South China Sea.</title>
        <authorList>
            <person name="Liu Q."/>
        </authorList>
    </citation>
    <scope>NUCLEOTIDE SEQUENCE [LARGE SCALE GENOMIC DNA]</scope>
    <source>
        <strain evidence="13 14">G18</strain>
    </source>
</reference>
<evidence type="ECO:0000256" key="2">
    <source>
        <dbReference type="ARBA" id="ARBA00004948"/>
    </source>
</evidence>
<comment type="pathway">
    <text evidence="2">Cofactor biosynthesis; thiamine diphosphate biosynthesis.</text>
</comment>
<dbReference type="RefSeq" id="WP_099644388.1">
    <property type="nucleotide sequence ID" value="NZ_KZ319287.1"/>
</dbReference>
<dbReference type="InterPro" id="IPR027939">
    <property type="entry name" value="NMT1/THI5"/>
</dbReference>
<gene>
    <name evidence="13" type="ORF">CJ305_01060</name>
</gene>
<dbReference type="EMBL" id="NQXA01000001">
    <property type="protein sequence ID" value="PHQ30849.1"/>
    <property type="molecule type" value="Genomic_DNA"/>
</dbReference>
<evidence type="ECO:0000256" key="1">
    <source>
        <dbReference type="ARBA" id="ARBA00003469"/>
    </source>
</evidence>
<dbReference type="GO" id="GO:0016740">
    <property type="term" value="F:transferase activity"/>
    <property type="evidence" value="ECO:0007669"/>
    <property type="project" value="UniProtKB-KW"/>
</dbReference>
<evidence type="ECO:0000256" key="5">
    <source>
        <dbReference type="ARBA" id="ARBA00022679"/>
    </source>
</evidence>
<comment type="function">
    <text evidence="1">Responsible for the formation of the pyrimidine heterocycle in the thiamine biosynthesis pathway. Catalyzes the formation of hydroxymethylpyrimidine phosphate (HMP-P) from histidine and pyridoxal phosphate (PLP). The protein uses PLP and the active site histidine to form HMP-P, generating an inactive enzyme. The enzyme can only undergo a single turnover, which suggests it is a suicide enzyme.</text>
</comment>
<keyword evidence="7" id="KW-0663">Pyridoxal phosphate</keyword>
<evidence type="ECO:0000256" key="10">
    <source>
        <dbReference type="ARBA" id="ARBA00033171"/>
    </source>
</evidence>
<protein>
    <recommendedName>
        <fullName evidence="10">Thiamine pyrimidine synthase</fullName>
    </recommendedName>
</protein>
<dbReference type="Pfam" id="PF09084">
    <property type="entry name" value="NMT1"/>
    <property type="match status" value="1"/>
</dbReference>
<dbReference type="AlphaFoldDB" id="A0A2G1VWQ3"/>
<dbReference type="PANTHER" id="PTHR31528">
    <property type="entry name" value="4-AMINO-5-HYDROXYMETHYL-2-METHYLPYRIMIDINE PHOSPHATE SYNTHASE THI11-RELATED"/>
    <property type="match status" value="1"/>
</dbReference>
<keyword evidence="14" id="KW-1185">Reference proteome</keyword>
<comment type="subunit">
    <text evidence="4">Homodimer.</text>
</comment>
<proteinExistence type="inferred from homology"/>
<sequence length="301" mass="34427">MKHLKIALDWTANTNHLGFFIARELGYYKDRNLEVSLLTPAEDDYQVTPAKKVELGIADVALCPLESIISYQTKEKPFNLKAIAAIYQEDLSAIAVKEDSGIKSPADLDGKSYASYEARYEDKIVEQLIKNDGGEANLEISYPKKLGIWETLLKDKADATWIFLNWEAYQAEAQGEKMRYFRLKDYNIPYSYSPVVAVNGNTVEANRETYSEFLKATKAGFFYAEDHPQEAAEILRKYIPETEKELDLVASINYSVAYLGAKENWGRLDPVLIGRFVKWLDDHQLETETLKTYDLIYKILD</sequence>
<keyword evidence="8" id="KW-0784">Thiamine biosynthesis</keyword>
<dbReference type="OrthoDB" id="9815602at2"/>
<evidence type="ECO:0000256" key="3">
    <source>
        <dbReference type="ARBA" id="ARBA00009406"/>
    </source>
</evidence>
<evidence type="ECO:0000313" key="13">
    <source>
        <dbReference type="EMBL" id="PHQ30849.1"/>
    </source>
</evidence>
<comment type="similarity">
    <text evidence="3">Belongs to the NMT1/THI5 family.</text>
</comment>
<dbReference type="Proteomes" id="UP000229433">
    <property type="component" value="Unassembled WGS sequence"/>
</dbReference>
<evidence type="ECO:0000259" key="12">
    <source>
        <dbReference type="Pfam" id="PF09084"/>
    </source>
</evidence>
<comment type="caution">
    <text evidence="13">The sequence shown here is derived from an EMBL/GenBank/DDBJ whole genome shotgun (WGS) entry which is preliminary data.</text>
</comment>
<dbReference type="PANTHER" id="PTHR31528:SF1">
    <property type="entry name" value="4-AMINO-5-HYDROXYMETHYL-2-METHYLPYRIMIDINE PHOSPHATE SYNTHASE THI11-RELATED"/>
    <property type="match status" value="1"/>
</dbReference>
<evidence type="ECO:0000313" key="14">
    <source>
        <dbReference type="Proteomes" id="UP000229433"/>
    </source>
</evidence>
<dbReference type="SUPFAM" id="SSF53850">
    <property type="entry name" value="Periplasmic binding protein-like II"/>
    <property type="match status" value="1"/>
</dbReference>